<dbReference type="EMBL" id="JAPMOS010000002">
    <property type="protein sequence ID" value="KAJ4462749.1"/>
    <property type="molecule type" value="Genomic_DNA"/>
</dbReference>
<evidence type="ECO:0000256" key="1">
    <source>
        <dbReference type="ARBA" id="ARBA00005673"/>
    </source>
</evidence>
<dbReference type="InterPro" id="IPR045886">
    <property type="entry name" value="ThiF/MoeB/HesA"/>
</dbReference>
<dbReference type="Pfam" id="PF02176">
    <property type="entry name" value="zf-TRAF"/>
    <property type="match status" value="1"/>
</dbReference>
<evidence type="ECO:0000313" key="13">
    <source>
        <dbReference type="EMBL" id="KAJ4462749.1"/>
    </source>
</evidence>
<dbReference type="Pfam" id="PF10585">
    <property type="entry name" value="UBA_E1_SCCH"/>
    <property type="match status" value="1"/>
</dbReference>
<feature type="coiled-coil region" evidence="10">
    <location>
        <begin position="108"/>
        <end position="135"/>
    </location>
</feature>
<feature type="region of interest" description="Disordered" evidence="11">
    <location>
        <begin position="1035"/>
        <end position="1113"/>
    </location>
</feature>
<evidence type="ECO:0000256" key="5">
    <source>
        <dbReference type="ARBA" id="ARBA00022786"/>
    </source>
</evidence>
<name>A0ABQ8UUE8_9EUKA</name>
<feature type="compositionally biased region" description="Pro residues" evidence="11">
    <location>
        <begin position="1042"/>
        <end position="1064"/>
    </location>
</feature>
<organism evidence="13 14">
    <name type="scientific">Paratrimastix pyriformis</name>
    <dbReference type="NCBI Taxonomy" id="342808"/>
    <lineage>
        <taxon>Eukaryota</taxon>
        <taxon>Metamonada</taxon>
        <taxon>Preaxostyla</taxon>
        <taxon>Paratrimastigidae</taxon>
        <taxon>Paratrimastix</taxon>
    </lineage>
</organism>
<feature type="domain" description="TRAF-type" evidence="12">
    <location>
        <begin position="23"/>
        <end position="78"/>
    </location>
</feature>
<dbReference type="InterPro" id="IPR000594">
    <property type="entry name" value="ThiF_NAD_FAD-bd"/>
</dbReference>
<sequence>MPKRPARCPHCDADCTAATVEEHMNSICPRVEVVCGQGCGASVLRGQLPHHLAEDCPRTAVPCPLPGCEAKVPRAELEGHMRDAAAHLVAISRAMVPQSDLLAATQRITSLEDQLAASQGRAARLERQLVDMNAAWAKETTERQAALERRLEPFAGALERLSSLESRLAELRGAPDRAAPIERQLVQLVERVAPLESRLPVVDQAVTRLGAVEQRLAQLANAPPAALLPQQQSLATAQSDHPPTAQDPSAIPAPPPSGSPVAADPPSCSLSARRAPCRLLFSSRFKAPSVQVHEEGTLATLGTVRREDGNSPHVFLSDRLLKQGCHDVTLYIKSKSPCGEHFIGVMCTDAAKSYCGLYDHAGLMGPGSPMDVRGIRFREGDRVSMRVDVPKGEVSFQINGGEDCRLTCDLIKEGVFPLVTLRTWFCQAVREFCKLPPPPTRPALKQHELAQPAPSWIPPGLVFCPSPAMSFLGELLGPEVREMIRTSRVLVVGAGGIGCELLKDLLLTGFENIEIIDLDTIDVSNLNRQFLFRREHVGMSKSEVARKSALKFNPRAKIVAHHGNIRNPEMNVEFFSQFVMVMNALDNVDARRHVNRMCLAARVPLIESGTRGVVGQVAPIIKGLTECYECNPITAPKQYAVCTIRDKPTAPIHCIVWAKMLFGRFFGPFDDSPSNYLADKNTAASLEHVDKWAQGDFATPETLHVHAADILRRVRAQPRPPSPVRPAPSAQPRPSSPVRPALSAQPRPPSPCFATRELGGAKGLPLPEEAVPRLAQPVPLGVDDDHATWTLHQNAAVFADSVVELARAIHAGSRATAPFDKDDVLAVSFVTAASNLRAWAFGIPVQTRYQVKAIAGNIVPAIAATNAVAGGLVVIEAIKVMQAKVAAAGDAGRQAALMQGRLRRCYISEPRGSQSLVIPDAVLPPNPECVVCSARPAARVCCDFEGMTVGLLMEQVLRGRLALNPASLIRDDFVIYDAGEDVDMSGVLPRSLAQLRLPSGCIITAEDDQQNLSVELTLVHAPGLEGFEICGVAAPQQAGTPLPSPSPAATPAPLGPSPSPPPTGSPAGPIEALLPGQPKSGAPGTKHPRDGASSPQGAPKKGRPDPAADDEIL</sequence>
<dbReference type="SUPFAM" id="SSF69572">
    <property type="entry name" value="Activating enzymes of the ubiquitin-like proteins"/>
    <property type="match status" value="1"/>
</dbReference>
<comment type="similarity">
    <text evidence="1">Belongs to the ubiquitin-activating E1 family.</text>
</comment>
<comment type="pathway">
    <text evidence="8">Protein modification.</text>
</comment>
<keyword evidence="7" id="KW-0067">ATP-binding</keyword>
<protein>
    <submittedName>
        <fullName evidence="13">SUMO-activating enzyme subunit uba-2</fullName>
    </submittedName>
</protein>
<dbReference type="InterPro" id="IPR013083">
    <property type="entry name" value="Znf_RING/FYVE/PHD"/>
</dbReference>
<evidence type="ECO:0000256" key="6">
    <source>
        <dbReference type="ARBA" id="ARBA00022833"/>
    </source>
</evidence>
<keyword evidence="2 9" id="KW-0479">Metal-binding</keyword>
<evidence type="ECO:0000256" key="4">
    <source>
        <dbReference type="ARBA" id="ARBA00022771"/>
    </source>
</evidence>
<keyword evidence="3" id="KW-0547">Nucleotide-binding</keyword>
<evidence type="ECO:0000313" key="14">
    <source>
        <dbReference type="Proteomes" id="UP001141327"/>
    </source>
</evidence>
<dbReference type="Gene3D" id="1.10.10.520">
    <property type="entry name" value="Ubiquitin activating enzymes (Uba3). Chain: B, domain 2"/>
    <property type="match status" value="1"/>
</dbReference>
<dbReference type="PANTHER" id="PTHR10953:SF5">
    <property type="entry name" value="SUMO-ACTIVATING ENZYME SUBUNIT 2"/>
    <property type="match status" value="1"/>
</dbReference>
<dbReference type="PANTHER" id="PTHR10953">
    <property type="entry name" value="UBIQUITIN-ACTIVATING ENZYME E1"/>
    <property type="match status" value="1"/>
</dbReference>
<feature type="region of interest" description="Disordered" evidence="11">
    <location>
        <begin position="715"/>
        <end position="758"/>
    </location>
</feature>
<dbReference type="Gene3D" id="3.10.290.20">
    <property type="entry name" value="Ubiquitin-like 2 activating enzyme e1b. Chain: B, domain 3"/>
    <property type="match status" value="1"/>
</dbReference>
<dbReference type="InterPro" id="IPR019572">
    <property type="entry name" value="UBA_E1_SCCH"/>
</dbReference>
<dbReference type="InterPro" id="IPR035985">
    <property type="entry name" value="Ubiquitin-activating_enz"/>
</dbReference>
<dbReference type="InterPro" id="IPR023318">
    <property type="entry name" value="Ub_act_enz_dom_a_sf"/>
</dbReference>
<dbReference type="Proteomes" id="UP001141327">
    <property type="component" value="Unassembled WGS sequence"/>
</dbReference>
<dbReference type="SUPFAM" id="SSF49599">
    <property type="entry name" value="TRAF domain-like"/>
    <property type="match status" value="1"/>
</dbReference>
<comment type="caution">
    <text evidence="13">The sequence shown here is derived from an EMBL/GenBank/DDBJ whole genome shotgun (WGS) entry which is preliminary data.</text>
</comment>
<dbReference type="InterPro" id="IPR001293">
    <property type="entry name" value="Znf_TRAF"/>
</dbReference>
<evidence type="ECO:0000256" key="7">
    <source>
        <dbReference type="ARBA" id="ARBA00022840"/>
    </source>
</evidence>
<evidence type="ECO:0000256" key="2">
    <source>
        <dbReference type="ARBA" id="ARBA00022723"/>
    </source>
</evidence>
<evidence type="ECO:0000256" key="3">
    <source>
        <dbReference type="ARBA" id="ARBA00022741"/>
    </source>
</evidence>
<dbReference type="Pfam" id="PF14732">
    <property type="entry name" value="UAE_UbL"/>
    <property type="match status" value="1"/>
</dbReference>
<gene>
    <name evidence="13" type="ORF">PAPYR_766</name>
</gene>
<evidence type="ECO:0000256" key="10">
    <source>
        <dbReference type="SAM" id="Coils"/>
    </source>
</evidence>
<feature type="region of interest" description="Disordered" evidence="11">
    <location>
        <begin position="231"/>
        <end position="267"/>
    </location>
</feature>
<keyword evidence="4 9" id="KW-0863">Zinc-finger</keyword>
<proteinExistence type="inferred from homology"/>
<dbReference type="InterPro" id="IPR028077">
    <property type="entry name" value="UAE_UbL_dom"/>
</dbReference>
<feature type="zinc finger region" description="TRAF-type" evidence="9">
    <location>
        <begin position="23"/>
        <end position="78"/>
    </location>
</feature>
<evidence type="ECO:0000259" key="12">
    <source>
        <dbReference type="PROSITE" id="PS50145"/>
    </source>
</evidence>
<evidence type="ECO:0000256" key="9">
    <source>
        <dbReference type="PROSITE-ProRule" id="PRU00207"/>
    </source>
</evidence>
<keyword evidence="10" id="KW-0175">Coiled coil</keyword>
<keyword evidence="6 9" id="KW-0862">Zinc</keyword>
<keyword evidence="14" id="KW-1185">Reference proteome</keyword>
<dbReference type="PROSITE" id="PS50145">
    <property type="entry name" value="ZF_TRAF"/>
    <property type="match status" value="1"/>
</dbReference>
<reference evidence="13" key="1">
    <citation type="journal article" date="2022" name="bioRxiv">
        <title>Genomics of Preaxostyla Flagellates Illuminates Evolutionary Transitions and the Path Towards Mitochondrial Loss.</title>
        <authorList>
            <person name="Novak L.V.F."/>
            <person name="Treitli S.C."/>
            <person name="Pyrih J."/>
            <person name="Halakuc P."/>
            <person name="Pipaliya S.V."/>
            <person name="Vacek V."/>
            <person name="Brzon O."/>
            <person name="Soukal P."/>
            <person name="Eme L."/>
            <person name="Dacks J.B."/>
            <person name="Karnkowska A."/>
            <person name="Elias M."/>
            <person name="Hampl V."/>
        </authorList>
    </citation>
    <scope>NUCLEOTIDE SEQUENCE</scope>
    <source>
        <strain evidence="13">RCP-MX</strain>
    </source>
</reference>
<feature type="compositionally biased region" description="Pro residues" evidence="11">
    <location>
        <begin position="718"/>
        <end position="737"/>
    </location>
</feature>
<evidence type="ECO:0000256" key="8">
    <source>
        <dbReference type="ARBA" id="ARBA00043952"/>
    </source>
</evidence>
<keyword evidence="5" id="KW-0833">Ubl conjugation pathway</keyword>
<dbReference type="Gene3D" id="3.30.40.10">
    <property type="entry name" value="Zinc/RING finger domain, C3HC4 (zinc finger)"/>
    <property type="match status" value="1"/>
</dbReference>
<dbReference type="Gene3D" id="3.40.50.720">
    <property type="entry name" value="NAD(P)-binding Rossmann-like Domain"/>
    <property type="match status" value="1"/>
</dbReference>
<evidence type="ECO:0000256" key="11">
    <source>
        <dbReference type="SAM" id="MobiDB-lite"/>
    </source>
</evidence>
<dbReference type="Pfam" id="PF00899">
    <property type="entry name" value="ThiF"/>
    <property type="match status" value="1"/>
</dbReference>
<accession>A0ABQ8UUE8</accession>